<evidence type="ECO:0000313" key="2">
    <source>
        <dbReference type="Proteomes" id="UP000028703"/>
    </source>
</evidence>
<gene>
    <name evidence="1" type="ORF">IX38_09680</name>
</gene>
<comment type="caution">
    <text evidence="1">The sequence shown here is derived from an EMBL/GenBank/DDBJ whole genome shotgun (WGS) entry which is preliminary data.</text>
</comment>
<accession>A0A085ZTA8</accession>
<dbReference type="EMBL" id="JPRO01000006">
    <property type="protein sequence ID" value="KFF07672.1"/>
    <property type="molecule type" value="Genomic_DNA"/>
</dbReference>
<keyword evidence="2" id="KW-1185">Reference proteome</keyword>
<proteinExistence type="predicted"/>
<dbReference type="RefSeq" id="WP_034704069.1">
    <property type="nucleotide sequence ID" value="NZ_JPRO01000006.1"/>
</dbReference>
<evidence type="ECO:0000313" key="1">
    <source>
        <dbReference type="EMBL" id="KFF07672.1"/>
    </source>
</evidence>
<dbReference type="OrthoDB" id="1452136at2"/>
<protein>
    <submittedName>
        <fullName evidence="1">Uncharacterized protein</fullName>
    </submittedName>
</protein>
<dbReference type="Proteomes" id="UP000028703">
    <property type="component" value="Unassembled WGS sequence"/>
</dbReference>
<name>A0A085ZTA8_9FLAO</name>
<sequence>MIALVEDRIGRMNQFIDFDIKSIENLQIITETDLSDLKTDLDQGVTDKLDIFDCLIFHRSALTNTQRETIKVYCKNKIKPLVFFSGGISSSFYNDSTFPYLHINSRDLYSNNLKMFSNHSDQHHIINLLVLQYGSKWKTNQLLIIKEDLNIRYQLKKIKRIMDLNIPKNQIKDFDLDWLDKDDFTEISDDQIKQFRVTLDKLIYDSI</sequence>
<reference evidence="1 2" key="1">
    <citation type="submission" date="2014-07" db="EMBL/GenBank/DDBJ databases">
        <title>Genome of Chryseobacterium luteum DSM 18605.</title>
        <authorList>
            <person name="Stropko S.J."/>
            <person name="Pipes S.E."/>
            <person name="Newman J.D."/>
        </authorList>
    </citation>
    <scope>NUCLEOTIDE SEQUENCE [LARGE SCALE GENOMIC DNA]</scope>
    <source>
        <strain evidence="1 2">DSM 18605</strain>
    </source>
</reference>
<organism evidence="1 2">
    <name type="scientific">Chryseobacterium luteum</name>
    <dbReference type="NCBI Taxonomy" id="421531"/>
    <lineage>
        <taxon>Bacteria</taxon>
        <taxon>Pseudomonadati</taxon>
        <taxon>Bacteroidota</taxon>
        <taxon>Flavobacteriia</taxon>
        <taxon>Flavobacteriales</taxon>
        <taxon>Weeksellaceae</taxon>
        <taxon>Chryseobacterium group</taxon>
        <taxon>Chryseobacterium</taxon>
    </lineage>
</organism>
<dbReference type="AlphaFoldDB" id="A0A085ZTA8"/>